<protein>
    <submittedName>
        <fullName evidence="1">Uncharacterized protein</fullName>
    </submittedName>
</protein>
<organism evidence="1 2">
    <name type="scientific">Amborella trichopoda</name>
    <dbReference type="NCBI Taxonomy" id="13333"/>
    <lineage>
        <taxon>Eukaryota</taxon>
        <taxon>Viridiplantae</taxon>
        <taxon>Streptophyta</taxon>
        <taxon>Embryophyta</taxon>
        <taxon>Tracheophyta</taxon>
        <taxon>Spermatophyta</taxon>
        <taxon>Magnoliopsida</taxon>
        <taxon>Amborellales</taxon>
        <taxon>Amborellaceae</taxon>
        <taxon>Amborella</taxon>
    </lineage>
</organism>
<accession>U5CS76</accession>
<proteinExistence type="predicted"/>
<reference evidence="2" key="1">
    <citation type="journal article" date="2013" name="Science">
        <title>The Amborella genome and the evolution of flowering plants.</title>
        <authorList>
            <consortium name="Amborella Genome Project"/>
        </authorList>
    </citation>
    <scope>NUCLEOTIDE SEQUENCE [LARGE SCALE GENOMIC DNA]</scope>
</reference>
<gene>
    <name evidence="1" type="ORF">AMTR_s00030p00133160</name>
</gene>
<dbReference type="Proteomes" id="UP000017836">
    <property type="component" value="Unassembled WGS sequence"/>
</dbReference>
<dbReference type="HOGENOM" id="CLU_2834534_0_0_1"/>
<evidence type="ECO:0000313" key="2">
    <source>
        <dbReference type="Proteomes" id="UP000017836"/>
    </source>
</evidence>
<evidence type="ECO:0000313" key="1">
    <source>
        <dbReference type="EMBL" id="ERN16066.1"/>
    </source>
</evidence>
<keyword evidence="2" id="KW-1185">Reference proteome</keyword>
<name>U5CS76_AMBTC</name>
<dbReference type="Gramene" id="ERN16066">
    <property type="protein sequence ID" value="ERN16066"/>
    <property type="gene ID" value="AMTR_s00030p00133160"/>
</dbReference>
<sequence>MLHYKYPRKWGSIVVYHVLDQVGRKPARRAIAQGHRQFNVIKVPYKCVFQTIEPRRSSVASAIRQF</sequence>
<dbReference type="AlphaFoldDB" id="U5CS76"/>
<dbReference type="EMBL" id="KI392485">
    <property type="protein sequence ID" value="ERN16066.1"/>
    <property type="molecule type" value="Genomic_DNA"/>
</dbReference>